<reference evidence="2" key="1">
    <citation type="submission" date="2021-01" db="EMBL/GenBank/DDBJ databases">
        <title>Caligus Genome Assembly.</title>
        <authorList>
            <person name="Gallardo-Escarate C."/>
        </authorList>
    </citation>
    <scope>NUCLEOTIDE SEQUENCE [LARGE SCALE GENOMIC DNA]</scope>
</reference>
<dbReference type="EMBL" id="CP045902">
    <property type="protein sequence ID" value="QQP38829.1"/>
    <property type="molecule type" value="Genomic_DNA"/>
</dbReference>
<protein>
    <submittedName>
        <fullName evidence="1">Transposable element</fullName>
    </submittedName>
</protein>
<dbReference type="InterPro" id="IPR036397">
    <property type="entry name" value="RNaseH_sf"/>
</dbReference>
<keyword evidence="2" id="KW-1185">Reference proteome</keyword>
<dbReference type="Gene3D" id="3.30.420.10">
    <property type="entry name" value="Ribonuclease H-like superfamily/Ribonuclease H"/>
    <property type="match status" value="1"/>
</dbReference>
<evidence type="ECO:0000313" key="2">
    <source>
        <dbReference type="Proteomes" id="UP000595437"/>
    </source>
</evidence>
<sequence>MSRQLGISRPTGYKVKDTGIEKKVGPGAKKSLDGEKVKQILMVDPLKSIVGPREHYIEILWTKFIPWVRENFSDGNVVLQQDGAPAHTAWATQAFLRQEIDFRAKDLWPPQSPDANPWTTPSGRTLSQGLQATPPDIAALKAAVNQEWAGRTRISWRGLPGFRKAPHGHRGDNGGYIE</sequence>
<dbReference type="GO" id="GO:0003676">
    <property type="term" value="F:nucleic acid binding"/>
    <property type="evidence" value="ECO:0007669"/>
    <property type="project" value="InterPro"/>
</dbReference>
<dbReference type="AlphaFoldDB" id="A0A7T8JY75"/>
<organism evidence="1 2">
    <name type="scientific">Caligus rogercresseyi</name>
    <name type="common">Sea louse</name>
    <dbReference type="NCBI Taxonomy" id="217165"/>
    <lineage>
        <taxon>Eukaryota</taxon>
        <taxon>Metazoa</taxon>
        <taxon>Ecdysozoa</taxon>
        <taxon>Arthropoda</taxon>
        <taxon>Crustacea</taxon>
        <taxon>Multicrustacea</taxon>
        <taxon>Hexanauplia</taxon>
        <taxon>Copepoda</taxon>
        <taxon>Siphonostomatoida</taxon>
        <taxon>Caligidae</taxon>
        <taxon>Caligus</taxon>
    </lineage>
</organism>
<accession>A0A7T8JY75</accession>
<gene>
    <name evidence="1" type="ORF">FKW44_019521</name>
</gene>
<proteinExistence type="predicted"/>
<evidence type="ECO:0000313" key="1">
    <source>
        <dbReference type="EMBL" id="QQP38829.1"/>
    </source>
</evidence>
<dbReference type="Proteomes" id="UP000595437">
    <property type="component" value="Chromosome 13"/>
</dbReference>
<name>A0A7T8JY75_CALRO</name>